<keyword evidence="2" id="KW-1185">Reference proteome</keyword>
<dbReference type="eggNOG" id="ENOG5033RTN">
    <property type="taxonomic scope" value="Bacteria"/>
</dbReference>
<name>A0A1T3NM22_9ACTN</name>
<dbReference type="OrthoDB" id="3687546at2"/>
<dbReference type="AlphaFoldDB" id="A0A1T3NM22"/>
<dbReference type="Proteomes" id="UP000190037">
    <property type="component" value="Unassembled WGS sequence"/>
</dbReference>
<evidence type="ECO:0000313" key="1">
    <source>
        <dbReference type="EMBL" id="OPC77790.1"/>
    </source>
</evidence>
<sequence>MRRPSAVAALSLPGTDGWDFGDYPYGLEPLTMPAPNIAAPDRGGRDGADLDDACLDFLARAKEGFGITPPVDDSRLGQLFWFRWIIGHHVSFVIWRLLADELSRLSSNPKDREAASVAVTEYVRAYCGMLLYTGSCNSAIYNADIRPSMHRLHSTFSGTWAPDYPPVRSLFRGRRLPAVVDSERERLVRQVELSHRIHLGVAAKLVEGGRSLLQQSVAQRDANQPRMWEGIFDCYFLTLRAPTTRQEILAQLLRRNKAIVMDLATNGLYPGSPESRDATSAEMRHPDIVECEEDLTPSLFRVAGLAAGFSASRVAKEMTAS</sequence>
<comment type="caution">
    <text evidence="1">The sequence shown here is derived from an EMBL/GenBank/DDBJ whole genome shotgun (WGS) entry which is preliminary data.</text>
</comment>
<evidence type="ECO:0008006" key="3">
    <source>
        <dbReference type="Google" id="ProtNLM"/>
    </source>
</evidence>
<proteinExistence type="predicted"/>
<dbReference type="EMBL" id="MWQN01000003">
    <property type="protein sequence ID" value="OPC77790.1"/>
    <property type="molecule type" value="Genomic_DNA"/>
</dbReference>
<evidence type="ECO:0000313" key="2">
    <source>
        <dbReference type="Proteomes" id="UP000190037"/>
    </source>
</evidence>
<accession>A0A1T3NM22</accession>
<dbReference type="RefSeq" id="WP_078980885.1">
    <property type="nucleotide sequence ID" value="NZ_MWQN01000003.1"/>
</dbReference>
<reference evidence="1 2" key="1">
    <citation type="submission" date="2017-03" db="EMBL/GenBank/DDBJ databases">
        <title>Draft genome sequence of Streptomyces scabrisporus NF3, endophyte isolated from Amphipterygium adstringens.</title>
        <authorList>
            <person name="Vazquez M."/>
            <person name="Ceapa C.D."/>
            <person name="Rodriguez Luna D."/>
            <person name="Sanchez Esquivel S."/>
        </authorList>
    </citation>
    <scope>NUCLEOTIDE SEQUENCE [LARGE SCALE GENOMIC DNA]</scope>
    <source>
        <strain evidence="1 2">NF3</strain>
    </source>
</reference>
<organism evidence="1 2">
    <name type="scientific">Embleya scabrispora</name>
    <dbReference type="NCBI Taxonomy" id="159449"/>
    <lineage>
        <taxon>Bacteria</taxon>
        <taxon>Bacillati</taxon>
        <taxon>Actinomycetota</taxon>
        <taxon>Actinomycetes</taxon>
        <taxon>Kitasatosporales</taxon>
        <taxon>Streptomycetaceae</taxon>
        <taxon>Embleya</taxon>
    </lineage>
</organism>
<gene>
    <name evidence="1" type="ORF">B4N89_36520</name>
</gene>
<protein>
    <recommendedName>
        <fullName evidence="3">L-tyrosine 3-hydroxylase</fullName>
    </recommendedName>
</protein>
<dbReference type="STRING" id="159449.B4N89_36520"/>